<sequence>MFRLSKSRSNKSVDLAQPHPRPVQGKRERASTTPTTAPLPLAATRTIKFRPNTPATVSVPSTATRSIKPPPNTPVSPSIPTPLSASTPPPATQTSNPLPNTPVSVKSFRDSRSERNDSLVALPTKTSGENERTRTSSIWRKRTISTSNSNSSSPSLVKMINRLPREVYDCIVAQLEHIHLDNDQPCPSCYLRDLNSLARTNRVWHKAANTAMYTKPLVFTNKEHAKLPKLNIKGTSRLKLLRKTLRDNLGLARRVRELHLVDFQTLYLNASIEREEIANSVASLVMACPSLERLVGFHTPFAHGFDRLSYALSTRTCLKERVWMLTDREDDFGEDDDLTTGHYIRECDPTEHFLHLNSKHRFLSTLVLDQEPEPSSTPLNYRAVVGTFKGFPYLRHLSVCGLSDTSFTNLALHAIPDNLQSLRLEDLPGVTEKGIQRFAASSQAMSIRKLTLIDMDIASLATIADILSPHFASLQRFTLVQDTPPALDGAKTMPKFRSHSLQYIHWELRSEASPLPALTFPTSVDSSCSFANPEPICCIATSILAHAIKNQALPSLRRIRIPHDPQGIIQSLCKPLATALLPSDTAKFANALRSSPTNHYSVKLDEPNTPNTPRTKHFSYTVMSTLRVDSKSNSPTSPAFSPNATEFALTPLRSRLAAQSRIITARKEAAMTFRIFDPEGRKKLDKTVGDYVGSVSSNISYHLKPDDGLSEQSEWITGIDDLLHHDQVHDATGEQAPVRIRGRCGHIFDPGMRRSRVTVESLF</sequence>
<feature type="compositionally biased region" description="Low complexity" evidence="1">
    <location>
        <begin position="81"/>
        <end position="97"/>
    </location>
</feature>
<feature type="compositionally biased region" description="Polar residues" evidence="1">
    <location>
        <begin position="53"/>
        <end position="65"/>
    </location>
</feature>
<evidence type="ECO:0000313" key="2">
    <source>
        <dbReference type="EMBL" id="CAE7217323.1"/>
    </source>
</evidence>
<feature type="compositionally biased region" description="Pro residues" evidence="1">
    <location>
        <begin position="68"/>
        <end position="80"/>
    </location>
</feature>
<evidence type="ECO:0000313" key="3">
    <source>
        <dbReference type="Proteomes" id="UP000472372"/>
    </source>
</evidence>
<name>A0A6S6WGB3_9PLEO</name>
<gene>
    <name evidence="2" type="ORF">PTTW11_10945</name>
</gene>
<protein>
    <submittedName>
        <fullName evidence="2">Uncharacterized protein</fullName>
    </submittedName>
</protein>
<feature type="compositionally biased region" description="Low complexity" evidence="1">
    <location>
        <begin position="32"/>
        <end position="44"/>
    </location>
</feature>
<organism evidence="2 3">
    <name type="scientific">Pyrenophora teres f. teres</name>
    <dbReference type="NCBI Taxonomy" id="97479"/>
    <lineage>
        <taxon>Eukaryota</taxon>
        <taxon>Fungi</taxon>
        <taxon>Dikarya</taxon>
        <taxon>Ascomycota</taxon>
        <taxon>Pezizomycotina</taxon>
        <taxon>Dothideomycetes</taxon>
        <taxon>Pleosporomycetidae</taxon>
        <taxon>Pleosporales</taxon>
        <taxon>Pleosporineae</taxon>
        <taxon>Pleosporaceae</taxon>
        <taxon>Pyrenophora</taxon>
    </lineage>
</organism>
<proteinExistence type="predicted"/>
<dbReference type="AlphaFoldDB" id="A0A6S6WGB3"/>
<dbReference type="Proteomes" id="UP000472372">
    <property type="component" value="Chromosome 11"/>
</dbReference>
<dbReference type="EMBL" id="HG992987">
    <property type="protein sequence ID" value="CAE7217323.1"/>
    <property type="molecule type" value="Genomic_DNA"/>
</dbReference>
<feature type="compositionally biased region" description="Basic and acidic residues" evidence="1">
    <location>
        <begin position="107"/>
        <end position="117"/>
    </location>
</feature>
<evidence type="ECO:0000256" key="1">
    <source>
        <dbReference type="SAM" id="MobiDB-lite"/>
    </source>
</evidence>
<dbReference type="SUPFAM" id="SSF52047">
    <property type="entry name" value="RNI-like"/>
    <property type="match status" value="1"/>
</dbReference>
<dbReference type="Gene3D" id="3.80.10.10">
    <property type="entry name" value="Ribonuclease Inhibitor"/>
    <property type="match status" value="1"/>
</dbReference>
<accession>A0A6S6WGB3</accession>
<feature type="compositionally biased region" description="Low complexity" evidence="1">
    <location>
        <begin position="145"/>
        <end position="155"/>
    </location>
</feature>
<dbReference type="InterPro" id="IPR032675">
    <property type="entry name" value="LRR_dom_sf"/>
</dbReference>
<reference evidence="2" key="1">
    <citation type="submission" date="2021-02" db="EMBL/GenBank/DDBJ databases">
        <authorList>
            <person name="Syme A R."/>
            <person name="Syme A R."/>
            <person name="Moolhuijzen P."/>
        </authorList>
    </citation>
    <scope>NUCLEOTIDE SEQUENCE</scope>
    <source>
        <strain evidence="2">W1-1</strain>
    </source>
</reference>
<feature type="region of interest" description="Disordered" evidence="1">
    <location>
        <begin position="1"/>
        <end position="155"/>
    </location>
</feature>